<comment type="catalytic activity">
    <reaction evidence="1">
        <text>ATP + protein L-histidine = ADP + protein N-phospho-L-histidine.</text>
        <dbReference type="EC" id="2.7.13.3"/>
    </reaction>
</comment>
<evidence type="ECO:0000313" key="18">
    <source>
        <dbReference type="EMBL" id="GLS88782.1"/>
    </source>
</evidence>
<evidence type="ECO:0000256" key="15">
    <source>
        <dbReference type="ARBA" id="ARBA00023170"/>
    </source>
</evidence>
<keyword evidence="15" id="KW-0675">Receptor</keyword>
<keyword evidence="8" id="KW-0808">Transferase</keyword>
<dbReference type="InterPro" id="IPR000700">
    <property type="entry name" value="PAS-assoc_C"/>
</dbReference>
<feature type="compositionally biased region" description="Basic and acidic residues" evidence="16">
    <location>
        <begin position="36"/>
        <end position="48"/>
    </location>
</feature>
<sequence length="395" mass="42398">MTSSYDVGSPTPTGTGADVSETLKNGAVASDVGIDKDVGIDTSGEKSGNRAAASPAHSTHAAMPDFAAIADVMPQMVWSTRPNGFHDYYNAGWYDFTGVPAGSTDGEGWNGMFHPDDQARAWQRWSESLATGTPYEIEYRLRHHSGEYRWVLGRARAVRDEHGQIVRWFGTCTDIHDTKKAAEYVELLSQELSHRIKNIFAIVQSLVGLSGRRAPESAAFARDLQARIGALGRAHDLARPHSDQSRPHHGGVTLHSLAREILKPYIAMDDGRISISGEDVAVDDAAATPFALLLHELATNAKKYGALSTETGSVDITSSCEGDECQLIWTERGGPQVVGAPEATGFGTKLMLASSQSHLNGKIAWAWQGEGLVVTVTCPRSSLLRAACRAEASGA</sequence>
<dbReference type="InterPro" id="IPR035965">
    <property type="entry name" value="PAS-like_dom_sf"/>
</dbReference>
<comment type="caution">
    <text evidence="18">The sequence shown here is derived from an EMBL/GenBank/DDBJ whole genome shotgun (WGS) entry which is preliminary data.</text>
</comment>
<dbReference type="SUPFAM" id="SSF55785">
    <property type="entry name" value="PYP-like sensor domain (PAS domain)"/>
    <property type="match status" value="1"/>
</dbReference>
<reference evidence="18 19" key="1">
    <citation type="journal article" date="2014" name="Int. J. Syst. Evol. Microbiol.">
        <title>Complete genome sequence of Corynebacterium casei LMG S-19264T (=DSM 44701T), isolated from a smear-ripened cheese.</title>
        <authorList>
            <consortium name="US DOE Joint Genome Institute (JGI-PGF)"/>
            <person name="Walter F."/>
            <person name="Albersmeier A."/>
            <person name="Kalinowski J."/>
            <person name="Ruckert C."/>
        </authorList>
    </citation>
    <scope>NUCLEOTIDE SEQUENCE [LARGE SCALE GENOMIC DNA]</scope>
    <source>
        <strain evidence="18 19">NBRC 111766</strain>
    </source>
</reference>
<evidence type="ECO:0000256" key="13">
    <source>
        <dbReference type="ARBA" id="ARBA00022991"/>
    </source>
</evidence>
<dbReference type="SUPFAM" id="SSF55874">
    <property type="entry name" value="ATPase domain of HSP90 chaperone/DNA topoisomerase II/histidine kinase"/>
    <property type="match status" value="1"/>
</dbReference>
<gene>
    <name evidence="18" type="ORF">GCM10010873_37560</name>
</gene>
<dbReference type="SMART" id="SM00911">
    <property type="entry name" value="HWE_HK"/>
    <property type="match status" value="1"/>
</dbReference>
<keyword evidence="5" id="KW-0716">Sensory transduction</keyword>
<keyword evidence="11" id="KW-0418">Kinase</keyword>
<keyword evidence="4" id="KW-0597">Phosphoprotein</keyword>
<dbReference type="GO" id="GO:0004673">
    <property type="term" value="F:protein histidine kinase activity"/>
    <property type="evidence" value="ECO:0007669"/>
    <property type="project" value="UniProtKB-EC"/>
</dbReference>
<evidence type="ECO:0000256" key="14">
    <source>
        <dbReference type="ARBA" id="ARBA00023026"/>
    </source>
</evidence>
<keyword evidence="19" id="KW-1185">Reference proteome</keyword>
<dbReference type="GO" id="GO:0005524">
    <property type="term" value="F:ATP binding"/>
    <property type="evidence" value="ECO:0007669"/>
    <property type="project" value="UniProtKB-KW"/>
</dbReference>
<evidence type="ECO:0000256" key="2">
    <source>
        <dbReference type="ARBA" id="ARBA00012438"/>
    </source>
</evidence>
<dbReference type="PANTHER" id="PTHR41523">
    <property type="entry name" value="TWO-COMPONENT SYSTEM SENSOR PROTEIN"/>
    <property type="match status" value="1"/>
</dbReference>
<dbReference type="EMBL" id="BSPP01000019">
    <property type="protein sequence ID" value="GLS88782.1"/>
    <property type="molecule type" value="Genomic_DNA"/>
</dbReference>
<evidence type="ECO:0000256" key="7">
    <source>
        <dbReference type="ARBA" id="ARBA00022643"/>
    </source>
</evidence>
<accession>A0AA37U3G8</accession>
<dbReference type="InterPro" id="IPR001610">
    <property type="entry name" value="PAC"/>
</dbReference>
<dbReference type="NCBIfam" id="TIGR00229">
    <property type="entry name" value="sensory_box"/>
    <property type="match status" value="1"/>
</dbReference>
<feature type="domain" description="PAC" evidence="17">
    <location>
        <begin position="135"/>
        <end position="187"/>
    </location>
</feature>
<dbReference type="PANTHER" id="PTHR41523:SF8">
    <property type="entry name" value="ETHYLENE RESPONSE SENSOR PROTEIN"/>
    <property type="match status" value="1"/>
</dbReference>
<evidence type="ECO:0000256" key="11">
    <source>
        <dbReference type="ARBA" id="ARBA00022777"/>
    </source>
</evidence>
<dbReference type="Gene3D" id="3.30.450.20">
    <property type="entry name" value="PAS domain"/>
    <property type="match status" value="1"/>
</dbReference>
<dbReference type="EC" id="2.7.13.3" evidence="2"/>
<keyword evidence="9" id="KW-0677">Repeat</keyword>
<name>A0AA37U3G8_9RHOB</name>
<keyword evidence="6" id="KW-0285">Flavoprotein</keyword>
<evidence type="ECO:0000256" key="3">
    <source>
        <dbReference type="ARBA" id="ARBA00022543"/>
    </source>
</evidence>
<dbReference type="InterPro" id="IPR000014">
    <property type="entry name" value="PAS"/>
</dbReference>
<dbReference type="InterPro" id="IPR011102">
    <property type="entry name" value="Sig_transdc_His_kinase_HWE"/>
</dbReference>
<dbReference type="SMART" id="SM00086">
    <property type="entry name" value="PAC"/>
    <property type="match status" value="1"/>
</dbReference>
<dbReference type="RefSeq" id="WP_284326863.1">
    <property type="nucleotide sequence ID" value="NZ_BSPP01000019.1"/>
</dbReference>
<dbReference type="InterPro" id="IPR036890">
    <property type="entry name" value="HATPase_C_sf"/>
</dbReference>
<keyword evidence="10" id="KW-0547">Nucleotide-binding</keyword>
<dbReference type="GO" id="GO:0009881">
    <property type="term" value="F:photoreceptor activity"/>
    <property type="evidence" value="ECO:0007669"/>
    <property type="project" value="UniProtKB-KW"/>
</dbReference>
<organism evidence="18 19">
    <name type="scientific">Cypionkella aquatica</name>
    <dbReference type="NCBI Taxonomy" id="1756042"/>
    <lineage>
        <taxon>Bacteria</taxon>
        <taxon>Pseudomonadati</taxon>
        <taxon>Pseudomonadota</taxon>
        <taxon>Alphaproteobacteria</taxon>
        <taxon>Rhodobacterales</taxon>
        <taxon>Paracoccaceae</taxon>
        <taxon>Cypionkella</taxon>
    </lineage>
</organism>
<proteinExistence type="predicted"/>
<keyword evidence="12" id="KW-0067">ATP-binding</keyword>
<dbReference type="InterPro" id="IPR013655">
    <property type="entry name" value="PAS_fold_3"/>
</dbReference>
<keyword evidence="3" id="KW-0600">Photoreceptor protein</keyword>
<evidence type="ECO:0000313" key="19">
    <source>
        <dbReference type="Proteomes" id="UP001157355"/>
    </source>
</evidence>
<evidence type="ECO:0000256" key="10">
    <source>
        <dbReference type="ARBA" id="ARBA00022741"/>
    </source>
</evidence>
<protein>
    <recommendedName>
        <fullName evidence="2">histidine kinase</fullName>
        <ecNumber evidence="2">2.7.13.3</ecNumber>
    </recommendedName>
</protein>
<keyword evidence="13" id="KW-0157">Chromophore</keyword>
<dbReference type="FunFam" id="3.30.450.20:FF:000099">
    <property type="entry name" value="Sensory box sensor histidine kinase"/>
    <property type="match status" value="1"/>
</dbReference>
<dbReference type="Proteomes" id="UP001157355">
    <property type="component" value="Unassembled WGS sequence"/>
</dbReference>
<evidence type="ECO:0000256" key="16">
    <source>
        <dbReference type="SAM" id="MobiDB-lite"/>
    </source>
</evidence>
<dbReference type="CDD" id="cd00130">
    <property type="entry name" value="PAS"/>
    <property type="match status" value="1"/>
</dbReference>
<dbReference type="AlphaFoldDB" id="A0AA37U3G8"/>
<evidence type="ECO:0000256" key="1">
    <source>
        <dbReference type="ARBA" id="ARBA00000085"/>
    </source>
</evidence>
<feature type="region of interest" description="Disordered" evidence="16">
    <location>
        <begin position="36"/>
        <end position="57"/>
    </location>
</feature>
<evidence type="ECO:0000256" key="12">
    <source>
        <dbReference type="ARBA" id="ARBA00022840"/>
    </source>
</evidence>
<evidence type="ECO:0000256" key="5">
    <source>
        <dbReference type="ARBA" id="ARBA00022606"/>
    </source>
</evidence>
<evidence type="ECO:0000256" key="9">
    <source>
        <dbReference type="ARBA" id="ARBA00022737"/>
    </source>
</evidence>
<keyword evidence="7" id="KW-0288">FMN</keyword>
<dbReference type="Gene3D" id="3.30.565.10">
    <property type="entry name" value="Histidine kinase-like ATPase, C-terminal domain"/>
    <property type="match status" value="1"/>
</dbReference>
<keyword evidence="14" id="KW-0843">Virulence</keyword>
<evidence type="ECO:0000256" key="4">
    <source>
        <dbReference type="ARBA" id="ARBA00022553"/>
    </source>
</evidence>
<dbReference type="Pfam" id="PF08447">
    <property type="entry name" value="PAS_3"/>
    <property type="match status" value="1"/>
</dbReference>
<dbReference type="Pfam" id="PF07536">
    <property type="entry name" value="HWE_HK"/>
    <property type="match status" value="1"/>
</dbReference>
<evidence type="ECO:0000256" key="6">
    <source>
        <dbReference type="ARBA" id="ARBA00022630"/>
    </source>
</evidence>
<dbReference type="PROSITE" id="PS50113">
    <property type="entry name" value="PAC"/>
    <property type="match status" value="1"/>
</dbReference>
<feature type="compositionally biased region" description="Polar residues" evidence="16">
    <location>
        <begin position="1"/>
        <end position="14"/>
    </location>
</feature>
<feature type="region of interest" description="Disordered" evidence="16">
    <location>
        <begin position="1"/>
        <end position="21"/>
    </location>
</feature>
<evidence type="ECO:0000256" key="8">
    <source>
        <dbReference type="ARBA" id="ARBA00022679"/>
    </source>
</evidence>
<evidence type="ECO:0000259" key="17">
    <source>
        <dbReference type="PROSITE" id="PS50113"/>
    </source>
</evidence>